<evidence type="ECO:0000313" key="5">
    <source>
        <dbReference type="Proteomes" id="UP000663842"/>
    </source>
</evidence>
<dbReference type="InterPro" id="IPR025398">
    <property type="entry name" value="DUF4371"/>
</dbReference>
<sequence length="495" mass="56633">MAGIFNQNQQLLLLFLSAFLCINDVIAKKPQTDAFVNHGFQNWKRALDKSKGLDRHAQSQGHILTASNFTVFQERGRIKQNVVQLLDKNRIEKIRRNQERLTKIASVLLLCARQSIGIRGHDESENSLNKGNFIEMLKWASSTDPIVKSIFEESTRSSTYLSPAIQNELIKIMAEQIKRQIAEKIKGQAFALMADENRDNGGHEQLSIVIRRVVNADNHKYIIQKYFIGLIRLHEFDAQTLSNEIVNYLTNYGAKLDSYIAQCYDGASVMSGKCSGVQAILRQNHMPNGIHIHCHVHRLNLVIVDVNKVIQYISEFYQIVSKIHSYFVSSSVTNEYFFKTQAMVRYSVELTMEFHFSSSNIALLSSVSSLSPQAKHIDCDQSHLFNEIQVLKQMLENKKLSSIAELYQHMKSLEQAFQRIMSMVKAALTIPVSSSTCERVFSKMHLIKTRIQNSMTDERLGDLCILSIEHDCEINFEQVIDQFSVVHKNSRIMLR</sequence>
<dbReference type="InterPro" id="IPR008906">
    <property type="entry name" value="HATC_C_dom"/>
</dbReference>
<evidence type="ECO:0000259" key="2">
    <source>
        <dbReference type="Pfam" id="PF05699"/>
    </source>
</evidence>
<protein>
    <recommendedName>
        <fullName evidence="6">Zinc finger MYM-type protein 1-like</fullName>
    </recommendedName>
</protein>
<accession>A0A819VQC3</accession>
<dbReference type="InterPro" id="IPR012337">
    <property type="entry name" value="RNaseH-like_sf"/>
</dbReference>
<comment type="caution">
    <text evidence="4">The sequence shown here is derived from an EMBL/GenBank/DDBJ whole genome shotgun (WGS) entry which is preliminary data.</text>
</comment>
<name>A0A819VQC3_9BILA</name>
<dbReference type="EMBL" id="CAJOBF010003836">
    <property type="protein sequence ID" value="CAF4111386.1"/>
    <property type="molecule type" value="Genomic_DNA"/>
</dbReference>
<dbReference type="Pfam" id="PF05699">
    <property type="entry name" value="Dimer_Tnp_hAT"/>
    <property type="match status" value="1"/>
</dbReference>
<dbReference type="Proteomes" id="UP000663842">
    <property type="component" value="Unassembled WGS sequence"/>
</dbReference>
<reference evidence="4" key="1">
    <citation type="submission" date="2021-02" db="EMBL/GenBank/DDBJ databases">
        <authorList>
            <person name="Nowell W R."/>
        </authorList>
    </citation>
    <scope>NUCLEOTIDE SEQUENCE</scope>
</reference>
<dbReference type="SUPFAM" id="SSF53098">
    <property type="entry name" value="Ribonuclease H-like"/>
    <property type="match status" value="1"/>
</dbReference>
<proteinExistence type="predicted"/>
<dbReference type="AlphaFoldDB" id="A0A819VQC3"/>
<organism evidence="4 5">
    <name type="scientific">Rotaria magnacalcarata</name>
    <dbReference type="NCBI Taxonomy" id="392030"/>
    <lineage>
        <taxon>Eukaryota</taxon>
        <taxon>Metazoa</taxon>
        <taxon>Spiralia</taxon>
        <taxon>Gnathifera</taxon>
        <taxon>Rotifera</taxon>
        <taxon>Eurotatoria</taxon>
        <taxon>Bdelloidea</taxon>
        <taxon>Philodinida</taxon>
        <taxon>Philodinidae</taxon>
        <taxon>Rotaria</taxon>
    </lineage>
</organism>
<evidence type="ECO:0008006" key="6">
    <source>
        <dbReference type="Google" id="ProtNLM"/>
    </source>
</evidence>
<gene>
    <name evidence="4" type="ORF">UXM345_LOCUS22851</name>
</gene>
<evidence type="ECO:0000313" key="4">
    <source>
        <dbReference type="EMBL" id="CAF4111386.1"/>
    </source>
</evidence>
<feature type="signal peptide" evidence="1">
    <location>
        <begin position="1"/>
        <end position="27"/>
    </location>
</feature>
<dbReference type="GO" id="GO:0046983">
    <property type="term" value="F:protein dimerization activity"/>
    <property type="evidence" value="ECO:0007669"/>
    <property type="project" value="InterPro"/>
</dbReference>
<feature type="domain" description="DUF4371" evidence="3">
    <location>
        <begin position="33"/>
        <end position="275"/>
    </location>
</feature>
<feature type="domain" description="HAT C-terminal dimerisation" evidence="2">
    <location>
        <begin position="404"/>
        <end position="463"/>
    </location>
</feature>
<dbReference type="PANTHER" id="PTHR45749:SF37">
    <property type="entry name" value="OS05G0311600 PROTEIN"/>
    <property type="match status" value="1"/>
</dbReference>
<feature type="chain" id="PRO_5032426841" description="Zinc finger MYM-type protein 1-like" evidence="1">
    <location>
        <begin position="28"/>
        <end position="495"/>
    </location>
</feature>
<dbReference type="PANTHER" id="PTHR45749">
    <property type="match status" value="1"/>
</dbReference>
<evidence type="ECO:0000256" key="1">
    <source>
        <dbReference type="SAM" id="SignalP"/>
    </source>
</evidence>
<dbReference type="Pfam" id="PF14291">
    <property type="entry name" value="DUF4371"/>
    <property type="match status" value="1"/>
</dbReference>
<keyword evidence="1" id="KW-0732">Signal</keyword>
<evidence type="ECO:0000259" key="3">
    <source>
        <dbReference type="Pfam" id="PF14291"/>
    </source>
</evidence>